<keyword evidence="2" id="KW-0378">Hydrolase</keyword>
<evidence type="ECO:0000259" key="5">
    <source>
        <dbReference type="SMART" id="SM00485"/>
    </source>
</evidence>
<evidence type="ECO:0000313" key="6">
    <source>
        <dbReference type="EMBL" id="CCU75497.1"/>
    </source>
</evidence>
<dbReference type="PANTHER" id="PTHR11081">
    <property type="entry name" value="FLAP ENDONUCLEASE FAMILY MEMBER"/>
    <property type="match status" value="1"/>
</dbReference>
<organism evidence="6 7">
    <name type="scientific">Blumeria graminis f. sp. hordei (strain DH14)</name>
    <name type="common">Barley powdery mildew</name>
    <name type="synonym">Oidium monilioides f. sp. hordei</name>
    <dbReference type="NCBI Taxonomy" id="546991"/>
    <lineage>
        <taxon>Eukaryota</taxon>
        <taxon>Fungi</taxon>
        <taxon>Dikarya</taxon>
        <taxon>Ascomycota</taxon>
        <taxon>Pezizomycotina</taxon>
        <taxon>Leotiomycetes</taxon>
        <taxon>Erysiphales</taxon>
        <taxon>Erysiphaceae</taxon>
        <taxon>Blumeria</taxon>
        <taxon>Blumeria hordei</taxon>
    </lineage>
</organism>
<feature type="compositionally biased region" description="Polar residues" evidence="3">
    <location>
        <begin position="525"/>
        <end position="565"/>
    </location>
</feature>
<evidence type="ECO:0000313" key="7">
    <source>
        <dbReference type="Proteomes" id="UP000015441"/>
    </source>
</evidence>
<dbReference type="InterPro" id="IPR006085">
    <property type="entry name" value="XPG_DNA_repair_N"/>
</dbReference>
<dbReference type="GO" id="GO:0006281">
    <property type="term" value="P:DNA repair"/>
    <property type="evidence" value="ECO:0007669"/>
    <property type="project" value="UniProtKB-ARBA"/>
</dbReference>
<dbReference type="GO" id="GO:0008821">
    <property type="term" value="F:crossover junction DNA endonuclease activity"/>
    <property type="evidence" value="ECO:0007669"/>
    <property type="project" value="InterPro"/>
</dbReference>
<comment type="caution">
    <text evidence="6">The sequence shown here is derived from an EMBL/GenBank/DDBJ whole genome shotgun (WGS) entry which is preliminary data.</text>
</comment>
<dbReference type="PANTHER" id="PTHR11081:SF75">
    <property type="entry name" value="ENDONUCLEASE, PUTATIVE (AFU_ORTHOLOGUE AFUA_3G13260)-RELATED"/>
    <property type="match status" value="1"/>
</dbReference>
<feature type="region of interest" description="Disordered" evidence="3">
    <location>
        <begin position="875"/>
        <end position="908"/>
    </location>
</feature>
<feature type="domain" description="XPG N-terminal" evidence="5">
    <location>
        <begin position="1"/>
        <end position="101"/>
    </location>
</feature>
<dbReference type="Gene3D" id="1.10.150.20">
    <property type="entry name" value="5' to 3' exonuclease, C-terminal subdomain"/>
    <property type="match status" value="1"/>
</dbReference>
<feature type="compositionally biased region" description="Polar residues" evidence="3">
    <location>
        <begin position="629"/>
        <end position="646"/>
    </location>
</feature>
<feature type="compositionally biased region" description="Basic and acidic residues" evidence="3">
    <location>
        <begin position="495"/>
        <end position="524"/>
    </location>
</feature>
<dbReference type="OrthoDB" id="2959108at2759"/>
<feature type="region of interest" description="Disordered" evidence="3">
    <location>
        <begin position="743"/>
        <end position="787"/>
    </location>
</feature>
<dbReference type="SMART" id="SM00485">
    <property type="entry name" value="XPGN"/>
    <property type="match status" value="1"/>
</dbReference>
<dbReference type="EMBL" id="CAUH01001385">
    <property type="protein sequence ID" value="CCU75497.1"/>
    <property type="molecule type" value="Genomic_DNA"/>
</dbReference>
<evidence type="ECO:0000256" key="2">
    <source>
        <dbReference type="ARBA" id="ARBA00022801"/>
    </source>
</evidence>
<accession>N1JC58</accession>
<dbReference type="CDD" id="cd09906">
    <property type="entry name" value="H3TH_YEN1"/>
    <property type="match status" value="1"/>
</dbReference>
<feature type="region of interest" description="Disordered" evidence="3">
    <location>
        <begin position="799"/>
        <end position="831"/>
    </location>
</feature>
<dbReference type="Pfam" id="PF00867">
    <property type="entry name" value="XPG_I"/>
    <property type="match status" value="1"/>
</dbReference>
<reference evidence="6 7" key="1">
    <citation type="journal article" date="2010" name="Science">
        <title>Genome expansion and gene loss in powdery mildew fungi reveal tradeoffs in extreme parasitism.</title>
        <authorList>
            <person name="Spanu P.D."/>
            <person name="Abbott J.C."/>
            <person name="Amselem J."/>
            <person name="Burgis T.A."/>
            <person name="Soanes D.M."/>
            <person name="Stueber K."/>
            <person name="Ver Loren van Themaat E."/>
            <person name="Brown J.K.M."/>
            <person name="Butcher S.A."/>
            <person name="Gurr S.J."/>
            <person name="Lebrun M.-H."/>
            <person name="Ridout C.J."/>
            <person name="Schulze-Lefert P."/>
            <person name="Talbot N.J."/>
            <person name="Ahmadinejad N."/>
            <person name="Ametz C."/>
            <person name="Barton G.R."/>
            <person name="Benjdia M."/>
            <person name="Bidzinski P."/>
            <person name="Bindschedler L.V."/>
            <person name="Both M."/>
            <person name="Brewer M.T."/>
            <person name="Cadle-Davidson L."/>
            <person name="Cadle-Davidson M.M."/>
            <person name="Collemare J."/>
            <person name="Cramer R."/>
            <person name="Frenkel O."/>
            <person name="Godfrey D."/>
            <person name="Harriman J."/>
            <person name="Hoede C."/>
            <person name="King B.C."/>
            <person name="Klages S."/>
            <person name="Kleemann J."/>
            <person name="Knoll D."/>
            <person name="Koti P.S."/>
            <person name="Kreplak J."/>
            <person name="Lopez-Ruiz F.J."/>
            <person name="Lu X."/>
            <person name="Maekawa T."/>
            <person name="Mahanil S."/>
            <person name="Micali C."/>
            <person name="Milgroom M.G."/>
            <person name="Montana G."/>
            <person name="Noir S."/>
            <person name="O'Connell R.J."/>
            <person name="Oberhaensli S."/>
            <person name="Parlange F."/>
            <person name="Pedersen C."/>
            <person name="Quesneville H."/>
            <person name="Reinhardt R."/>
            <person name="Rott M."/>
            <person name="Sacristan S."/>
            <person name="Schmidt S.M."/>
            <person name="Schoen M."/>
            <person name="Skamnioti P."/>
            <person name="Sommer H."/>
            <person name="Stephens A."/>
            <person name="Takahara H."/>
            <person name="Thordal-Christensen H."/>
            <person name="Vigouroux M."/>
            <person name="Wessling R."/>
            <person name="Wicker T."/>
            <person name="Panstruga R."/>
        </authorList>
    </citation>
    <scope>NUCLEOTIDE SEQUENCE [LARGE SCALE GENOMIC DNA]</scope>
    <source>
        <strain evidence="6">DH14</strain>
    </source>
</reference>
<sequence length="925" mass="102140">MGIKGIYGEIGPGKRVSLTKLAMDKYVESGRPLRIAIDVAIWQFQIQAGRGGSDPATRTLYYRLLRLLSSAIQPLFVFDGPNKPPIKRNKRTGSNGGSVSNLLTKQLLKYFGFPYHYAPGEAEAECALLQINGVVDAVLSEDVDTLMFGSTLCLRNWSSEGPRGNKAPTHVSAYYSEETKSGKSGLDREGMILVALMSGGDYLTGGIPGCGIKLACEAARAGFGKSLCAISRSDSAAYKYWRDSLAHEIMTNESRFFSKRRQALLIPEDFPNREVLGYYTHPLVSNTDKILKLKYEIEWDGKFDVPGLRSFVDEAFEWKYRSGAIKFIRGLAPALLVHTLRLREDNRDSDYDDRILTTMNETTIVRAVCGKRVHHSTDGIPELCLVYHPLDIVHIDLQDEEEPIFESSRDGLAPRNMEDEIEQYISNGDDEPDIPCKKATATYDPTLPIKAWIPRVIASIGIPLKVEDYEESLRDPKKFLAAKAEGKRALAKKSSKIEEAKQIRSRKNDTSDDVKRPGRSKPSEKITSVPSNSHSKLKSNTVRQSDSMSGTNKIPKKSYTSNQKPQIGLNKALSKPITKERAPAKNKINTKSYVNNKPSNPIQQGRLPFNKTTKAFINHGQAAEDESRSLSSKIPSQSVQLQKKTHSSQPSLLNVCLSPCSSPSGEMGKMHPSADICMSRGKRRTSVNSVEITTPANLKNCAASRASFNHNALQEFQHEQNQLRSRDSDGVVVDAKFKIGRPLSFPAPHTSRQGHGKNTVIPATPPNSKQRGSFCDDHENLQPPFHSRKPEVINLISSPVSTRTPRFRSPAQQVEGSRPSDGRLALRDSLSPNLPRLGAAAISAHRPHKSRAPSRKVIVLRESLPGAWKVISEKAGDTPANAAGPGSGIGGRREYINSRQQASPLPSRNRWRLSQIDLLDLSGEV</sequence>
<proteinExistence type="predicted"/>
<feature type="region of interest" description="Disordered" evidence="3">
    <location>
        <begin position="620"/>
        <end position="646"/>
    </location>
</feature>
<evidence type="ECO:0000259" key="4">
    <source>
        <dbReference type="SMART" id="SM00484"/>
    </source>
</evidence>
<dbReference type="InParanoid" id="N1JC58"/>
<dbReference type="SUPFAM" id="SSF88723">
    <property type="entry name" value="PIN domain-like"/>
    <property type="match status" value="1"/>
</dbReference>
<dbReference type="eggNOG" id="KOG2520">
    <property type="taxonomic scope" value="Eukaryota"/>
</dbReference>
<dbReference type="Pfam" id="PF00752">
    <property type="entry name" value="XPG_N"/>
    <property type="match status" value="1"/>
</dbReference>
<feature type="domain" description="XPG-I" evidence="4">
    <location>
        <begin position="109"/>
        <end position="191"/>
    </location>
</feature>
<evidence type="ECO:0000256" key="1">
    <source>
        <dbReference type="ARBA" id="ARBA00022722"/>
    </source>
</evidence>
<dbReference type="InterPro" id="IPR036279">
    <property type="entry name" value="5-3_exonuclease_C_sf"/>
</dbReference>
<dbReference type="SMART" id="SM00484">
    <property type="entry name" value="XPGI"/>
    <property type="match status" value="1"/>
</dbReference>
<keyword evidence="7" id="KW-1185">Reference proteome</keyword>
<feature type="compositionally biased region" description="Polar residues" evidence="3">
    <location>
        <begin position="799"/>
        <end position="815"/>
    </location>
</feature>
<dbReference type="HOGENOM" id="CLU_007575_0_0_1"/>
<keyword evidence="1" id="KW-0540">Nuclease</keyword>
<dbReference type="InterPro" id="IPR006084">
    <property type="entry name" value="XPG/Rad2"/>
</dbReference>
<feature type="compositionally biased region" description="Polar residues" evidence="3">
    <location>
        <begin position="897"/>
        <end position="906"/>
    </location>
</feature>
<evidence type="ECO:0000256" key="3">
    <source>
        <dbReference type="SAM" id="MobiDB-lite"/>
    </source>
</evidence>
<dbReference type="PRINTS" id="PR00853">
    <property type="entry name" value="XPGRADSUPER"/>
</dbReference>
<dbReference type="AlphaFoldDB" id="N1JC58"/>
<dbReference type="InterPro" id="IPR029060">
    <property type="entry name" value="PIN-like_dom_sf"/>
</dbReference>
<dbReference type="Proteomes" id="UP000015441">
    <property type="component" value="Unassembled WGS sequence"/>
</dbReference>
<keyword evidence="6" id="KW-0255">Endonuclease</keyword>
<dbReference type="CDD" id="cd09870">
    <property type="entry name" value="PIN_YEN1"/>
    <property type="match status" value="1"/>
</dbReference>
<dbReference type="Pfam" id="PF18380">
    <property type="entry name" value="GEN1_C"/>
    <property type="match status" value="1"/>
</dbReference>
<protein>
    <submittedName>
        <fullName evidence="6">Flap endonuclease/DNA repair protein rad13/DNA repair protein UVH3</fullName>
    </submittedName>
</protein>
<dbReference type="GO" id="GO:0017108">
    <property type="term" value="F:5'-flap endonuclease activity"/>
    <property type="evidence" value="ECO:0007669"/>
    <property type="project" value="TreeGrafter"/>
</dbReference>
<dbReference type="SUPFAM" id="SSF47807">
    <property type="entry name" value="5' to 3' exonuclease, C-terminal subdomain"/>
    <property type="match status" value="1"/>
</dbReference>
<gene>
    <name evidence="6" type="ORF">BGHDH14_bgh02017</name>
</gene>
<dbReference type="Gene3D" id="3.40.50.1010">
    <property type="entry name" value="5'-nuclease"/>
    <property type="match status" value="2"/>
</dbReference>
<name>N1JC58_BLUG1</name>
<dbReference type="InterPro" id="IPR006086">
    <property type="entry name" value="XPG-I_dom"/>
</dbReference>
<dbReference type="InterPro" id="IPR041177">
    <property type="entry name" value="GEN1_C"/>
</dbReference>
<dbReference type="STRING" id="546991.N1JC58"/>
<dbReference type="FunFam" id="3.40.50.1010:FF:000037">
    <property type="entry name" value="Rad2-like endonuclease, putative (AFU_orthologue AFUA_3G13260)"/>
    <property type="match status" value="1"/>
</dbReference>
<feature type="region of interest" description="Disordered" evidence="3">
    <location>
        <begin position="493"/>
        <end position="581"/>
    </location>
</feature>
<dbReference type="InterPro" id="IPR037316">
    <property type="entry name" value="Yen1_H3TH"/>
</dbReference>